<evidence type="ECO:0000256" key="1">
    <source>
        <dbReference type="ARBA" id="ARBA00001933"/>
    </source>
</evidence>
<reference evidence="6" key="1">
    <citation type="journal article" date="2020" name="mSystems">
        <title>Genome- and Community-Level Interaction Insights into Carbon Utilization and Element Cycling Functions of Hydrothermarchaeota in Hydrothermal Sediment.</title>
        <authorList>
            <person name="Zhou Z."/>
            <person name="Liu Y."/>
            <person name="Xu W."/>
            <person name="Pan J."/>
            <person name="Luo Z.H."/>
            <person name="Li M."/>
        </authorList>
    </citation>
    <scope>NUCLEOTIDE SEQUENCE [LARGE SCALE GENOMIC DNA]</scope>
    <source>
        <strain evidence="6">SpSt-906</strain>
    </source>
</reference>
<dbReference type="Gene3D" id="3.90.1150.10">
    <property type="entry name" value="Aspartate Aminotransferase, domain 1"/>
    <property type="match status" value="1"/>
</dbReference>
<keyword evidence="6" id="KW-0808">Transferase</keyword>
<evidence type="ECO:0000256" key="2">
    <source>
        <dbReference type="ARBA" id="ARBA00022898"/>
    </source>
</evidence>
<name>A0A7C3YU67_UNCW3</name>
<organism evidence="6">
    <name type="scientific">candidate division WOR-3 bacterium</name>
    <dbReference type="NCBI Taxonomy" id="2052148"/>
    <lineage>
        <taxon>Bacteria</taxon>
        <taxon>Bacteria division WOR-3</taxon>
    </lineage>
</organism>
<feature type="modified residue" description="N6-(pyridoxal phosphate)lysine" evidence="3">
    <location>
        <position position="206"/>
    </location>
</feature>
<sequence length="395" mass="43322">MRENTKVIHGKEVLGDPNTRSLSVPIYQTALFTFASAEDGAKIFAGEKEGYIYTRLGNPTIRALEEKIAFLEEGEDCAALASGMAAIASTLFTLCHKGDEIIASYPIYGCTYSLLVSILLPLGIKVRFLRVKNFLKEAKKALNKKTKCLLIETPTNPTCEIIDIQEAAKLAHSVGGYLVVDNTFATFYNQKPLKLGADVVVHSATKFISGHADTLGGLVIGKKDFIKDLKEKAIRCLGGVISPFNAWLLLRGIKTLGVRMERHNENGMRVAKFLAEQKEVTRLFYPGLPSHPQYPIARKQMSGFGSMLAFELKGGREAGRILMDNIKLCLCAVSLGDTATLIEHPASMTHSTYSKEALEKAGISEGLVRMSVGIEDYRDIIADLKQAFQKIEKTA</sequence>
<dbReference type="InterPro" id="IPR015421">
    <property type="entry name" value="PyrdxlP-dep_Trfase_major"/>
</dbReference>
<dbReference type="GO" id="GO:0005737">
    <property type="term" value="C:cytoplasm"/>
    <property type="evidence" value="ECO:0007669"/>
    <property type="project" value="TreeGrafter"/>
</dbReference>
<dbReference type="GO" id="GO:0019346">
    <property type="term" value="P:transsulfuration"/>
    <property type="evidence" value="ECO:0007669"/>
    <property type="project" value="InterPro"/>
</dbReference>
<dbReference type="SUPFAM" id="SSF53383">
    <property type="entry name" value="PLP-dependent transferases"/>
    <property type="match status" value="1"/>
</dbReference>
<keyword evidence="2 3" id="KW-0663">Pyridoxal phosphate</keyword>
<dbReference type="GO" id="GO:0009086">
    <property type="term" value="P:methionine biosynthetic process"/>
    <property type="evidence" value="ECO:0007669"/>
    <property type="project" value="UniProtKB-ARBA"/>
</dbReference>
<evidence type="ECO:0000256" key="4">
    <source>
        <dbReference type="RuleBase" id="RU362118"/>
    </source>
</evidence>
<dbReference type="InterPro" id="IPR015424">
    <property type="entry name" value="PyrdxlP-dep_Trfase"/>
</dbReference>
<dbReference type="FunFam" id="3.40.640.10:FF:000046">
    <property type="entry name" value="Cystathionine gamma-lyase"/>
    <property type="match status" value="1"/>
</dbReference>
<evidence type="ECO:0000256" key="3">
    <source>
        <dbReference type="PIRSR" id="PIRSR001434-2"/>
    </source>
</evidence>
<accession>A0A7C3YU67</accession>
<dbReference type="PANTHER" id="PTHR11808:SF80">
    <property type="entry name" value="CYSTATHIONINE GAMMA-LYASE"/>
    <property type="match status" value="1"/>
</dbReference>
<comment type="similarity">
    <text evidence="4">Belongs to the trans-sulfuration enzymes family.</text>
</comment>
<dbReference type="GO" id="GO:0016740">
    <property type="term" value="F:transferase activity"/>
    <property type="evidence" value="ECO:0007669"/>
    <property type="project" value="UniProtKB-KW"/>
</dbReference>
<keyword evidence="5" id="KW-0812">Transmembrane</keyword>
<evidence type="ECO:0000256" key="5">
    <source>
        <dbReference type="SAM" id="Phobius"/>
    </source>
</evidence>
<evidence type="ECO:0000313" key="6">
    <source>
        <dbReference type="EMBL" id="HGE99015.1"/>
    </source>
</evidence>
<proteinExistence type="inferred from homology"/>
<keyword evidence="5" id="KW-0472">Membrane</keyword>
<dbReference type="CDD" id="cd00614">
    <property type="entry name" value="CGS_like"/>
    <property type="match status" value="1"/>
</dbReference>
<dbReference type="Gene3D" id="3.40.640.10">
    <property type="entry name" value="Type I PLP-dependent aspartate aminotransferase-like (Major domain)"/>
    <property type="match status" value="1"/>
</dbReference>
<keyword evidence="5" id="KW-1133">Transmembrane helix</keyword>
<dbReference type="InterPro" id="IPR000277">
    <property type="entry name" value="Cys/Met-Metab_PyrdxlP-dep_enz"/>
</dbReference>
<gene>
    <name evidence="6" type="ORF">ENX07_02945</name>
</gene>
<comment type="cofactor">
    <cofactor evidence="1 4">
        <name>pyridoxal 5'-phosphate</name>
        <dbReference type="ChEBI" id="CHEBI:597326"/>
    </cofactor>
</comment>
<dbReference type="Pfam" id="PF01053">
    <property type="entry name" value="Cys_Met_Meta_PP"/>
    <property type="match status" value="1"/>
</dbReference>
<dbReference type="FunFam" id="3.90.1150.10:FF:000033">
    <property type="entry name" value="Cystathionine gamma-synthase"/>
    <property type="match status" value="1"/>
</dbReference>
<dbReference type="PIRSF" id="PIRSF001434">
    <property type="entry name" value="CGS"/>
    <property type="match status" value="1"/>
</dbReference>
<dbReference type="PANTHER" id="PTHR11808">
    <property type="entry name" value="TRANS-SULFURATION ENZYME FAMILY MEMBER"/>
    <property type="match status" value="1"/>
</dbReference>
<dbReference type="EMBL" id="DTMQ01000017">
    <property type="protein sequence ID" value="HGE99015.1"/>
    <property type="molecule type" value="Genomic_DNA"/>
</dbReference>
<comment type="caution">
    <text evidence="6">The sequence shown here is derived from an EMBL/GenBank/DDBJ whole genome shotgun (WGS) entry which is preliminary data.</text>
</comment>
<feature type="transmembrane region" description="Helical" evidence="5">
    <location>
        <begin position="105"/>
        <end position="124"/>
    </location>
</feature>
<dbReference type="GO" id="GO:0016846">
    <property type="term" value="F:carbon-sulfur lyase activity"/>
    <property type="evidence" value="ECO:0007669"/>
    <property type="project" value="TreeGrafter"/>
</dbReference>
<dbReference type="InterPro" id="IPR015422">
    <property type="entry name" value="PyrdxlP-dep_Trfase_small"/>
</dbReference>
<dbReference type="GO" id="GO:0030170">
    <property type="term" value="F:pyridoxal phosphate binding"/>
    <property type="evidence" value="ECO:0007669"/>
    <property type="project" value="InterPro"/>
</dbReference>
<dbReference type="AlphaFoldDB" id="A0A7C3YU67"/>
<protein>
    <submittedName>
        <fullName evidence="6">PLP-dependent transferase</fullName>
    </submittedName>
</protein>